<dbReference type="Pfam" id="PF25019">
    <property type="entry name" value="LRR_R13L1-DRL21"/>
    <property type="match status" value="1"/>
</dbReference>
<dbReference type="Proteomes" id="UP001515500">
    <property type="component" value="Unplaced"/>
</dbReference>
<reference evidence="4" key="1">
    <citation type="submission" date="2025-08" db="UniProtKB">
        <authorList>
            <consortium name="RefSeq"/>
        </authorList>
    </citation>
    <scope>IDENTIFICATION</scope>
</reference>
<gene>
    <name evidence="4" type="primary">LOC120254369</name>
</gene>
<feature type="domain" description="R13L1/DRL21-like LRR repeat region" evidence="2">
    <location>
        <begin position="2"/>
        <end position="43"/>
    </location>
</feature>
<dbReference type="InterPro" id="IPR056789">
    <property type="entry name" value="LRR_R13L1-DRL21"/>
</dbReference>
<dbReference type="Gene3D" id="3.80.10.10">
    <property type="entry name" value="Ribonuclease Inhibitor"/>
    <property type="match status" value="3"/>
</dbReference>
<keyword evidence="1" id="KW-0433">Leucine-rich repeat</keyword>
<keyword evidence="3" id="KW-1185">Reference proteome</keyword>
<evidence type="ECO:0000256" key="1">
    <source>
        <dbReference type="ARBA" id="ARBA00022614"/>
    </source>
</evidence>
<evidence type="ECO:0000259" key="2">
    <source>
        <dbReference type="Pfam" id="PF25019"/>
    </source>
</evidence>
<dbReference type="SUPFAM" id="SSF52047">
    <property type="entry name" value="RNI-like"/>
    <property type="match status" value="1"/>
</dbReference>
<evidence type="ECO:0000313" key="4">
    <source>
        <dbReference type="RefSeq" id="XP_039118409.1"/>
    </source>
</evidence>
<sequence length="343" mass="38833">MWIRDGQQLQNLVTIRLEGCQGCQQLPPLEQLPYLKELTISRMDGIKYIINNTTGDALSLFPALRFLRLREMANLEGWYPGEDRETAPPMFPCLVNVTITRCPKLTTMPPQIPTLIDLSITESYCGTQIALMSKEKGFFKHLKSLEALSLERCEELTLLLEDKEDTRPLSSSLRYLDINDCSQFSLLAALRNLTSLETLAMGHFEELLSWPDEMLRDSESLRELRLYFCKNLIGASSQGDCGLPFLEDLGVFDCDALIELPKCPTLLKSLSVFRCPNIKFLCSDMGHLTSLFKLELSKCPVLESLPEGMQGLTSLQKLYIKDCPALKSFPEGLQQRLPTLKRL</sequence>
<evidence type="ECO:0000313" key="3">
    <source>
        <dbReference type="Proteomes" id="UP001515500"/>
    </source>
</evidence>
<dbReference type="PANTHER" id="PTHR36766">
    <property type="entry name" value="PLANT BROAD-SPECTRUM MILDEW RESISTANCE PROTEIN RPW8"/>
    <property type="match status" value="1"/>
</dbReference>
<dbReference type="AlphaFoldDB" id="A0AB40AUY2"/>
<dbReference type="PANTHER" id="PTHR36766:SF40">
    <property type="entry name" value="DISEASE RESISTANCE PROTEIN RGA3"/>
    <property type="match status" value="1"/>
</dbReference>
<protein>
    <submittedName>
        <fullName evidence="4">Disease resistance protein At3g14460</fullName>
    </submittedName>
</protein>
<name>A0AB40AUY2_DIOCR</name>
<proteinExistence type="predicted"/>
<dbReference type="RefSeq" id="XP_039118409.1">
    <property type="nucleotide sequence ID" value="XM_039262475.1"/>
</dbReference>
<dbReference type="InterPro" id="IPR032675">
    <property type="entry name" value="LRR_dom_sf"/>
</dbReference>
<dbReference type="SUPFAM" id="SSF52058">
    <property type="entry name" value="L domain-like"/>
    <property type="match status" value="1"/>
</dbReference>
<accession>A0AB40AUY2</accession>
<organism evidence="3 4">
    <name type="scientific">Dioscorea cayennensis subsp. rotundata</name>
    <name type="common">White Guinea yam</name>
    <name type="synonym">Dioscorea rotundata</name>
    <dbReference type="NCBI Taxonomy" id="55577"/>
    <lineage>
        <taxon>Eukaryota</taxon>
        <taxon>Viridiplantae</taxon>
        <taxon>Streptophyta</taxon>
        <taxon>Embryophyta</taxon>
        <taxon>Tracheophyta</taxon>
        <taxon>Spermatophyta</taxon>
        <taxon>Magnoliopsida</taxon>
        <taxon>Liliopsida</taxon>
        <taxon>Dioscoreales</taxon>
        <taxon>Dioscoreaceae</taxon>
        <taxon>Dioscorea</taxon>
    </lineage>
</organism>
<dbReference type="GeneID" id="120254369"/>